<evidence type="ECO:0000256" key="1">
    <source>
        <dbReference type="SAM" id="MobiDB-lite"/>
    </source>
</evidence>
<comment type="caution">
    <text evidence="2">The sequence shown here is derived from an EMBL/GenBank/DDBJ whole genome shotgun (WGS) entry which is preliminary data.</text>
</comment>
<evidence type="ECO:0000313" key="3">
    <source>
        <dbReference type="Proteomes" id="UP000092993"/>
    </source>
</evidence>
<feature type="region of interest" description="Disordered" evidence="1">
    <location>
        <begin position="507"/>
        <end position="532"/>
    </location>
</feature>
<accession>A0A1C7MDG5</accession>
<protein>
    <submittedName>
        <fullName evidence="2">Uncharacterized protein</fullName>
    </submittedName>
</protein>
<evidence type="ECO:0000313" key="2">
    <source>
        <dbReference type="EMBL" id="OBZ74963.1"/>
    </source>
</evidence>
<feature type="region of interest" description="Disordered" evidence="1">
    <location>
        <begin position="235"/>
        <end position="255"/>
    </location>
</feature>
<organism evidence="2 3">
    <name type="scientific">Grifola frondosa</name>
    <name type="common">Maitake</name>
    <name type="synonym">Polyporus frondosus</name>
    <dbReference type="NCBI Taxonomy" id="5627"/>
    <lineage>
        <taxon>Eukaryota</taxon>
        <taxon>Fungi</taxon>
        <taxon>Dikarya</taxon>
        <taxon>Basidiomycota</taxon>
        <taxon>Agaricomycotina</taxon>
        <taxon>Agaricomycetes</taxon>
        <taxon>Polyporales</taxon>
        <taxon>Grifolaceae</taxon>
        <taxon>Grifola</taxon>
    </lineage>
</organism>
<reference evidence="2 3" key="1">
    <citation type="submission" date="2016-03" db="EMBL/GenBank/DDBJ databases">
        <title>Whole genome sequencing of Grifola frondosa 9006-11.</title>
        <authorList>
            <person name="Min B."/>
            <person name="Park H."/>
            <person name="Kim J.-G."/>
            <person name="Cho H."/>
            <person name="Oh Y.-L."/>
            <person name="Kong W.-S."/>
            <person name="Choi I.-G."/>
        </authorList>
    </citation>
    <scope>NUCLEOTIDE SEQUENCE [LARGE SCALE GENOMIC DNA]</scope>
    <source>
        <strain evidence="2 3">9006-11</strain>
    </source>
</reference>
<feature type="region of interest" description="Disordered" evidence="1">
    <location>
        <begin position="158"/>
        <end position="186"/>
    </location>
</feature>
<feature type="compositionally biased region" description="Polar residues" evidence="1">
    <location>
        <begin position="239"/>
        <end position="255"/>
    </location>
</feature>
<dbReference type="Proteomes" id="UP000092993">
    <property type="component" value="Unassembled WGS sequence"/>
</dbReference>
<proteinExistence type="predicted"/>
<keyword evidence="3" id="KW-1185">Reference proteome</keyword>
<sequence>MVPPHHALLRTTHRQKLGYVLPRSQSTPDIPRLCPDIARGRPTLAGLLGIEERDEEQDEQAVNDADEPDDDEPIMIRRRARRPAVPKRLEDVRMPSISQSLDDTLPRELRLAYALEVAFASSSNGLWPFVQLIGVHENFWIPKYHEWAAAQRRRGHAAGADAASLSKPSKSQSVISQNPASSQDDRLFPKCGTLAELREAKAERRIALTQIRTEQFIESMLSFPGRHRQLRALKHGGQTAPSGRASGSTSCSPARPTATLTLWPNTVVTPAAAAATQAHSAFLQSSCLLNSGYASYSTRVLPPVNVAGTFITRSAKHEVAKQIGAALHRRAQSPITRHLLTITYPAFVRHPIFSLIQTHTLLSSLPMDEARSDCTSHTIRPEIASCQHQSCWARNDPLLASLLGSGQCSLVAHPAPAHSTRHHPPVPHNERILPRFGMLSQLHDETAVSSGAQHFSGFLHVIRRKEFLEEMLRFQVSIPPKPAQAKSEMTHAQHLGNRESVIEKIASPSSTGGAISEKPHADHTQADGTAVSLDPASFHIADGCT</sequence>
<dbReference type="AlphaFoldDB" id="A0A1C7MDG5"/>
<gene>
    <name evidence="2" type="ORF">A0H81_05087</name>
</gene>
<feature type="compositionally biased region" description="Polar residues" evidence="1">
    <location>
        <begin position="166"/>
        <end position="182"/>
    </location>
</feature>
<dbReference type="EMBL" id="LUGG01000005">
    <property type="protein sequence ID" value="OBZ74963.1"/>
    <property type="molecule type" value="Genomic_DNA"/>
</dbReference>
<name>A0A1C7MDG5_GRIFR</name>